<feature type="domain" description="Solute-binding protein family 3/N-terminal" evidence="3">
    <location>
        <begin position="29"/>
        <end position="257"/>
    </location>
</feature>
<name>A0A4Q2U7E4_9HYPH</name>
<dbReference type="OrthoDB" id="9807134at2"/>
<dbReference type="PANTHER" id="PTHR35936:SF13">
    <property type="entry name" value="HISTIDINE-BINDING PERIPLASMIC PROTEIN"/>
    <property type="match status" value="1"/>
</dbReference>
<dbReference type="PANTHER" id="PTHR35936">
    <property type="entry name" value="MEMBRANE-BOUND LYTIC MUREIN TRANSGLYCOSYLASE F"/>
    <property type="match status" value="1"/>
</dbReference>
<reference evidence="4 5" key="2">
    <citation type="submission" date="2019-02" db="EMBL/GenBank/DDBJ databases">
        <title>'Lichenibacterium ramalinii' gen. nov. sp. nov., 'Lichenibacterium minor' gen. nov. sp. nov.</title>
        <authorList>
            <person name="Pankratov T."/>
        </authorList>
    </citation>
    <scope>NUCLEOTIDE SEQUENCE [LARGE SCALE GENOMIC DNA]</scope>
    <source>
        <strain evidence="4 5">RmlP026</strain>
    </source>
</reference>
<evidence type="ECO:0000256" key="2">
    <source>
        <dbReference type="SAM" id="SignalP"/>
    </source>
</evidence>
<keyword evidence="5" id="KW-1185">Reference proteome</keyword>
<protein>
    <submittedName>
        <fullName evidence="4">Transporter substrate-binding domain-containing protein</fullName>
    </submittedName>
</protein>
<evidence type="ECO:0000259" key="3">
    <source>
        <dbReference type="SMART" id="SM00062"/>
    </source>
</evidence>
<evidence type="ECO:0000256" key="1">
    <source>
        <dbReference type="ARBA" id="ARBA00022729"/>
    </source>
</evidence>
<dbReference type="SUPFAM" id="SSF53850">
    <property type="entry name" value="Periplasmic binding protein-like II"/>
    <property type="match status" value="1"/>
</dbReference>
<dbReference type="AlphaFoldDB" id="A0A4Q2U7E4"/>
<dbReference type="Pfam" id="PF00497">
    <property type="entry name" value="SBP_bac_3"/>
    <property type="match status" value="1"/>
</dbReference>
<reference evidence="4 5" key="1">
    <citation type="submission" date="2018-12" db="EMBL/GenBank/DDBJ databases">
        <authorList>
            <person name="Grouzdev D.S."/>
            <person name="Krutkina M.S."/>
        </authorList>
    </citation>
    <scope>NUCLEOTIDE SEQUENCE [LARGE SCALE GENOMIC DNA]</scope>
    <source>
        <strain evidence="4 5">RmlP026</strain>
    </source>
</reference>
<dbReference type="Proteomes" id="UP000290759">
    <property type="component" value="Unassembled WGS sequence"/>
</dbReference>
<dbReference type="InterPro" id="IPR001638">
    <property type="entry name" value="Solute-binding_3/MltF_N"/>
</dbReference>
<accession>A0A4Q2U7E4</accession>
<dbReference type="EMBL" id="QYBB01000019">
    <property type="protein sequence ID" value="RYC30927.1"/>
    <property type="molecule type" value="Genomic_DNA"/>
</dbReference>
<feature type="chain" id="PRO_5020847609" evidence="2">
    <location>
        <begin position="26"/>
        <end position="266"/>
    </location>
</feature>
<dbReference type="RefSeq" id="WP_129227952.1">
    <property type="nucleotide sequence ID" value="NZ_QYBB01000019.1"/>
</dbReference>
<organism evidence="4 5">
    <name type="scientific">Lichenibacterium minor</name>
    <dbReference type="NCBI Taxonomy" id="2316528"/>
    <lineage>
        <taxon>Bacteria</taxon>
        <taxon>Pseudomonadati</taxon>
        <taxon>Pseudomonadota</taxon>
        <taxon>Alphaproteobacteria</taxon>
        <taxon>Hyphomicrobiales</taxon>
        <taxon>Lichenihabitantaceae</taxon>
        <taxon>Lichenibacterium</taxon>
    </lineage>
</organism>
<proteinExistence type="predicted"/>
<keyword evidence="1 2" id="KW-0732">Signal</keyword>
<evidence type="ECO:0000313" key="5">
    <source>
        <dbReference type="Proteomes" id="UP000290759"/>
    </source>
</evidence>
<comment type="caution">
    <text evidence="4">The sequence shown here is derived from an EMBL/GenBank/DDBJ whole genome shotgun (WGS) entry which is preliminary data.</text>
</comment>
<evidence type="ECO:0000313" key="4">
    <source>
        <dbReference type="EMBL" id="RYC30927.1"/>
    </source>
</evidence>
<dbReference type="Gene3D" id="3.40.190.10">
    <property type="entry name" value="Periplasmic binding protein-like II"/>
    <property type="match status" value="2"/>
</dbReference>
<dbReference type="SMART" id="SM00062">
    <property type="entry name" value="PBPb"/>
    <property type="match status" value="1"/>
</dbReference>
<sequence length="266" mass="28214">MKTPVLNSLTLGLVAALALTGAARAQEKTVRIGTEAAYAPFEYKDDKGELKGYEIQLGNALCAAAKMKCEWVNADFDSLIPALNAHKIDAILSQMSITDDRKKAVDFTNQVTIAPARFVAKDGSGITDDPATLKGKTVAVQSGTTHEKYVTEKLAGIATPKVYQSQDEAFLDVENGRADATLADATIEYDWLQKTGKAKGFAYAGKPLTDPAIFGDGTGIAVRKGDTALADSFNKALATVGSDGQFKTINDSYFPFDIMGSGAAKK</sequence>
<feature type="signal peptide" evidence="2">
    <location>
        <begin position="1"/>
        <end position="25"/>
    </location>
</feature>
<gene>
    <name evidence="4" type="ORF">D3273_16285</name>
</gene>